<dbReference type="GO" id="GO:0007155">
    <property type="term" value="P:cell adhesion"/>
    <property type="evidence" value="ECO:0007669"/>
    <property type="project" value="InterPro"/>
</dbReference>
<comment type="subunit">
    <text evidence="2 5">Homopentamer.</text>
</comment>
<sequence length="458" mass="47666">MATISSLGSSGLPLQETLDKLEKAENRRLQLIANQQASQETRISAFGKVQGAVEAVQKAAADLGKMGSASTLSTTVTGDGLTASTDNKASAGNYTVKVTQLAMAQSLRSGAFSSRTADNGTGGTLNVTIDGKVKTLELGSDTSLNGIAKTINGDSSLGLSATVINDGQDNFYLMLTAKSEGEKAAVTKLEISGNSELADKLNFTAGASGTGMQEQVKARNAELTINGVAVISQSNTVTQAIDGVTLNLSAVTAEDSPGATVKIAMDVTKVHTLTQAFVNAYNALQVTISGLTAFDVQKESQSPLTGDGTVRGIQASVAAALRVATPEGDIRTLTGLGISIDPNNGQLKFDSEKFNKVAAENITDVTRVFAGPDGLSAKMNEATSKILGAEGSIKSRTTGLEKQLASLEKQYKSTEQQIAGTMSLYRTQFAKLDALVVQMKGTSEYLNQQFAALNNTKK</sequence>
<keyword evidence="9" id="KW-1185">Reference proteome</keyword>
<organism evidence="8 9">
    <name type="scientific">Bordetella trematum</name>
    <dbReference type="NCBI Taxonomy" id="123899"/>
    <lineage>
        <taxon>Bacteria</taxon>
        <taxon>Pseudomonadati</taxon>
        <taxon>Pseudomonadota</taxon>
        <taxon>Betaproteobacteria</taxon>
        <taxon>Burkholderiales</taxon>
        <taxon>Alcaligenaceae</taxon>
        <taxon>Bordetella</taxon>
    </lineage>
</organism>
<gene>
    <name evidence="8" type="primary">flaV</name>
    <name evidence="8" type="ORF">SAMEA3906487_03427</name>
</gene>
<feature type="domain" description="Flagellar hook-associated protein 2 N-terminal" evidence="6">
    <location>
        <begin position="10"/>
        <end position="105"/>
    </location>
</feature>
<dbReference type="Pfam" id="PF07195">
    <property type="entry name" value="FliD_C"/>
    <property type="match status" value="1"/>
</dbReference>
<dbReference type="GO" id="GO:0009424">
    <property type="term" value="C:bacterial-type flagellum hook"/>
    <property type="evidence" value="ECO:0007669"/>
    <property type="project" value="UniProtKB-UniRule"/>
</dbReference>
<dbReference type="InterPro" id="IPR010809">
    <property type="entry name" value="FliD_C"/>
</dbReference>
<evidence type="ECO:0000313" key="9">
    <source>
        <dbReference type="Proteomes" id="UP000076825"/>
    </source>
</evidence>
<comment type="subcellular location">
    <subcellularLocation>
        <location evidence="5">Secreted</location>
    </subcellularLocation>
    <subcellularLocation>
        <location evidence="5">Bacterial flagellum</location>
    </subcellularLocation>
</comment>
<dbReference type="PANTHER" id="PTHR30288">
    <property type="entry name" value="FLAGELLAR CAP/ASSEMBLY PROTEIN FLID"/>
    <property type="match status" value="1"/>
</dbReference>
<dbReference type="GO" id="GO:0005576">
    <property type="term" value="C:extracellular region"/>
    <property type="evidence" value="ECO:0007669"/>
    <property type="project" value="UniProtKB-SubCell"/>
</dbReference>
<keyword evidence="8" id="KW-0282">Flagellum</keyword>
<evidence type="ECO:0000256" key="2">
    <source>
        <dbReference type="ARBA" id="ARBA00011255"/>
    </source>
</evidence>
<dbReference type="InterPro" id="IPR003481">
    <property type="entry name" value="FliD_N"/>
</dbReference>
<dbReference type="GO" id="GO:0071973">
    <property type="term" value="P:bacterial-type flagellum-dependent cell motility"/>
    <property type="evidence" value="ECO:0007669"/>
    <property type="project" value="TreeGrafter"/>
</dbReference>
<keyword evidence="3 5" id="KW-0175">Coiled coil</keyword>
<dbReference type="PANTHER" id="PTHR30288:SF0">
    <property type="entry name" value="FLAGELLAR HOOK-ASSOCIATED PROTEIN 2"/>
    <property type="match status" value="1"/>
</dbReference>
<dbReference type="InterPro" id="IPR040026">
    <property type="entry name" value="FliD"/>
</dbReference>
<feature type="domain" description="Flagellar hook-associated protein 2 C-terminal" evidence="7">
    <location>
        <begin position="218"/>
        <end position="440"/>
    </location>
</feature>
<evidence type="ECO:0000256" key="4">
    <source>
        <dbReference type="ARBA" id="ARBA00023143"/>
    </source>
</evidence>
<keyword evidence="8" id="KW-0966">Cell projection</keyword>
<dbReference type="Pfam" id="PF02465">
    <property type="entry name" value="FliD_N"/>
    <property type="match status" value="1"/>
</dbReference>
<protein>
    <recommendedName>
        <fullName evidence="5">Flagellar hook-associated protein 2</fullName>
        <shortName evidence="5">HAP2</shortName>
    </recommendedName>
    <alternativeName>
        <fullName evidence="5">Flagellar cap protein</fullName>
    </alternativeName>
</protein>
<dbReference type="GeneID" id="56589336"/>
<comment type="function">
    <text evidence="5">Required for morphogenesis and for the elongation of the flagellar filament by facilitating polymerization of the flagellin monomers at the tip of growing filament. Forms a capping structure, which prevents flagellin subunits (transported through the central channel of the flagellum) from leaking out without polymerization at the distal end.</text>
</comment>
<dbReference type="Proteomes" id="UP000076825">
    <property type="component" value="Chromosome 1"/>
</dbReference>
<evidence type="ECO:0000259" key="6">
    <source>
        <dbReference type="Pfam" id="PF02465"/>
    </source>
</evidence>
<evidence type="ECO:0000313" key="8">
    <source>
        <dbReference type="EMBL" id="SAI72842.1"/>
    </source>
</evidence>
<keyword evidence="8" id="KW-0969">Cilium</keyword>
<comment type="similarity">
    <text evidence="1 5">Belongs to the FliD family.</text>
</comment>
<dbReference type="STRING" id="123899.SAMEA3906487_03427"/>
<proteinExistence type="inferred from homology"/>
<dbReference type="AlphaFoldDB" id="A0A157SQZ2"/>
<dbReference type="GO" id="GO:0009421">
    <property type="term" value="C:bacterial-type flagellum filament cap"/>
    <property type="evidence" value="ECO:0007669"/>
    <property type="project" value="InterPro"/>
</dbReference>
<evidence type="ECO:0000256" key="3">
    <source>
        <dbReference type="ARBA" id="ARBA00023054"/>
    </source>
</evidence>
<feature type="coiled-coil region" evidence="5">
    <location>
        <begin position="397"/>
        <end position="424"/>
    </location>
</feature>
<dbReference type="KEGG" id="btrm:SAMEA390648703427"/>
<dbReference type="EMBL" id="LT546645">
    <property type="protein sequence ID" value="SAI72842.1"/>
    <property type="molecule type" value="Genomic_DNA"/>
</dbReference>
<dbReference type="OrthoDB" id="5980200at2"/>
<reference evidence="8 9" key="1">
    <citation type="submission" date="2016-04" db="EMBL/GenBank/DDBJ databases">
        <authorList>
            <consortium name="Pathogen Informatics"/>
        </authorList>
    </citation>
    <scope>NUCLEOTIDE SEQUENCE [LARGE SCALE GENOMIC DNA]</scope>
    <source>
        <strain evidence="8 9">H044680328</strain>
    </source>
</reference>
<accession>A0A157SQZ2</accession>
<dbReference type="RefSeq" id="WP_033534760.1">
    <property type="nucleotide sequence ID" value="NZ_CP016340.1"/>
</dbReference>
<name>A0A157SQZ2_9BORD</name>
<feature type="coiled-coil region" evidence="5">
    <location>
        <begin position="14"/>
        <end position="41"/>
    </location>
</feature>
<evidence type="ECO:0000256" key="5">
    <source>
        <dbReference type="RuleBase" id="RU362066"/>
    </source>
</evidence>
<dbReference type="eggNOG" id="COG1345">
    <property type="taxonomic scope" value="Bacteria"/>
</dbReference>
<keyword evidence="4 5" id="KW-0975">Bacterial flagellum</keyword>
<dbReference type="PATRIC" id="fig|123899.6.peg.3426"/>
<keyword evidence="5" id="KW-0964">Secreted</keyword>
<evidence type="ECO:0000256" key="1">
    <source>
        <dbReference type="ARBA" id="ARBA00009764"/>
    </source>
</evidence>
<evidence type="ECO:0000259" key="7">
    <source>
        <dbReference type="Pfam" id="PF07195"/>
    </source>
</evidence>